<dbReference type="PANTHER" id="PTHR33734">
    <property type="entry name" value="LYSM DOMAIN-CONTAINING GPI-ANCHORED PROTEIN 2"/>
    <property type="match status" value="1"/>
</dbReference>
<evidence type="ECO:0000256" key="1">
    <source>
        <dbReference type="SAM" id="Coils"/>
    </source>
</evidence>
<keyword evidence="4" id="KW-1185">Reference proteome</keyword>
<reference evidence="4" key="1">
    <citation type="submission" date="2017-05" db="EMBL/GenBank/DDBJ databases">
        <authorList>
            <person name="Sung H."/>
        </authorList>
    </citation>
    <scope>NUCLEOTIDE SEQUENCE [LARGE SCALE GENOMIC DNA]</scope>
    <source>
        <strain evidence="4">AR23208</strain>
    </source>
</reference>
<dbReference type="SUPFAM" id="SSF54106">
    <property type="entry name" value="LysM domain"/>
    <property type="match status" value="1"/>
</dbReference>
<accession>A0A1Y0IKL8</accession>
<dbReference type="Gene3D" id="3.10.350.10">
    <property type="entry name" value="LysM domain"/>
    <property type="match status" value="1"/>
</dbReference>
<evidence type="ECO:0000313" key="4">
    <source>
        <dbReference type="Proteomes" id="UP000195437"/>
    </source>
</evidence>
<sequence length="102" mass="11295">MQYTVRPGDNLYAIAARFGVPVQTIMVANHITNPLQLFAGQTLYIPVGQGGPVPAPGPGYPPPGIGVGGNVAQRVERLERQVERQQREINELERRVRRLERP</sequence>
<proteinExistence type="predicted"/>
<dbReference type="SMART" id="SM00257">
    <property type="entry name" value="LysM"/>
    <property type="match status" value="1"/>
</dbReference>
<feature type="domain" description="LysM" evidence="2">
    <location>
        <begin position="1"/>
        <end position="45"/>
    </location>
</feature>
<dbReference type="AlphaFoldDB" id="A0A1Y0IKL8"/>
<dbReference type="PANTHER" id="PTHR33734:SF22">
    <property type="entry name" value="MEMBRANE-BOUND LYTIC MUREIN TRANSGLYCOSYLASE D"/>
    <property type="match status" value="1"/>
</dbReference>
<keyword evidence="1" id="KW-0175">Coiled coil</keyword>
<dbReference type="OrthoDB" id="9783944at2"/>
<dbReference type="RefSeq" id="WP_087455453.1">
    <property type="nucleotide sequence ID" value="NZ_CP021434.1"/>
</dbReference>
<dbReference type="CDD" id="cd00118">
    <property type="entry name" value="LysM"/>
    <property type="match status" value="1"/>
</dbReference>
<name>A0A1Y0IKL8_9BACL</name>
<organism evidence="3 4">
    <name type="scientific">Tumebacillus avium</name>
    <dbReference type="NCBI Taxonomy" id="1903704"/>
    <lineage>
        <taxon>Bacteria</taxon>
        <taxon>Bacillati</taxon>
        <taxon>Bacillota</taxon>
        <taxon>Bacilli</taxon>
        <taxon>Bacillales</taxon>
        <taxon>Alicyclobacillaceae</taxon>
        <taxon>Tumebacillus</taxon>
    </lineage>
</organism>
<dbReference type="KEGG" id="tum:CBW65_02535"/>
<feature type="coiled-coil region" evidence="1">
    <location>
        <begin position="68"/>
        <end position="102"/>
    </location>
</feature>
<dbReference type="InterPro" id="IPR036779">
    <property type="entry name" value="LysM_dom_sf"/>
</dbReference>
<dbReference type="Proteomes" id="UP000195437">
    <property type="component" value="Chromosome"/>
</dbReference>
<gene>
    <name evidence="3" type="ORF">CBW65_02535</name>
</gene>
<dbReference type="InterPro" id="IPR018392">
    <property type="entry name" value="LysM"/>
</dbReference>
<dbReference type="GO" id="GO:0008932">
    <property type="term" value="F:lytic endotransglycosylase activity"/>
    <property type="evidence" value="ECO:0007669"/>
    <property type="project" value="TreeGrafter"/>
</dbReference>
<dbReference type="PROSITE" id="PS51782">
    <property type="entry name" value="LYSM"/>
    <property type="match status" value="1"/>
</dbReference>
<protein>
    <recommendedName>
        <fullName evidence="2">LysM domain-containing protein</fullName>
    </recommendedName>
</protein>
<evidence type="ECO:0000313" key="3">
    <source>
        <dbReference type="EMBL" id="ARU60065.1"/>
    </source>
</evidence>
<evidence type="ECO:0000259" key="2">
    <source>
        <dbReference type="PROSITE" id="PS51782"/>
    </source>
</evidence>
<dbReference type="Pfam" id="PF01476">
    <property type="entry name" value="LysM"/>
    <property type="match status" value="1"/>
</dbReference>
<dbReference type="EMBL" id="CP021434">
    <property type="protein sequence ID" value="ARU60065.1"/>
    <property type="molecule type" value="Genomic_DNA"/>
</dbReference>